<dbReference type="Pfam" id="PF01266">
    <property type="entry name" value="DAO"/>
    <property type="match status" value="1"/>
</dbReference>
<dbReference type="Gene3D" id="3.30.9.10">
    <property type="entry name" value="D-Amino Acid Oxidase, subunit A, domain 2"/>
    <property type="match status" value="1"/>
</dbReference>
<organism evidence="3 4">
    <name type="scientific">Bacillus carboniphilus</name>
    <dbReference type="NCBI Taxonomy" id="86663"/>
    <lineage>
        <taxon>Bacteria</taxon>
        <taxon>Bacillati</taxon>
        <taxon>Bacillota</taxon>
        <taxon>Bacilli</taxon>
        <taxon>Bacillales</taxon>
        <taxon>Bacillaceae</taxon>
        <taxon>Bacillus</taxon>
    </lineage>
</organism>
<name>A0ABY9JXX7_9BACI</name>
<evidence type="ECO:0000256" key="1">
    <source>
        <dbReference type="ARBA" id="ARBA00023002"/>
    </source>
</evidence>
<dbReference type="InterPro" id="IPR036188">
    <property type="entry name" value="FAD/NAD-bd_sf"/>
</dbReference>
<dbReference type="Proteomes" id="UP001197974">
    <property type="component" value="Chromosome"/>
</dbReference>
<reference evidence="3 4" key="1">
    <citation type="submission" date="2023-06" db="EMBL/GenBank/DDBJ databases">
        <title>Five Gram-positive bacteria isolated from mangrove sediments in Shenzhen, Guangdong, China.</title>
        <authorList>
            <person name="Yu S."/>
            <person name="Zheng W."/>
            <person name="Huang Y."/>
        </authorList>
    </citation>
    <scope>NUCLEOTIDE SEQUENCE [LARGE SCALE GENOMIC DNA]</scope>
    <source>
        <strain evidence="3 4">SaN35-3</strain>
    </source>
</reference>
<proteinExistence type="predicted"/>
<dbReference type="EMBL" id="CP129013">
    <property type="protein sequence ID" value="WLR44232.1"/>
    <property type="molecule type" value="Genomic_DNA"/>
</dbReference>
<sequence length="283" mass="32337">MSKRGCIVYRYRSKKGIPLKDWVQEYSEIAWHDYKEINRREPCISESIHGGVFMPNDGHVSPVNLLFAFRRGAYQLGAVTFDETTVMDVKPVEDYVEIHTDKGIFQTKQVVIASGVWSGFFFEKLGLSNVMHPVKGECLSVMPKRKLCTNTLFYEDCYIVPKRDGRMIIGASSKAGDWTDGCSTHSVQQLLSKAYNLIPELTSATLINSWYGIRPDTKDHKPIIGKHPDHDHVYFATGHYRNGILLAPMTGRLMKEMIVNKTGEFDQFKKEFSIERFKKEAIT</sequence>
<keyword evidence="1" id="KW-0560">Oxidoreductase</keyword>
<keyword evidence="4" id="KW-1185">Reference proteome</keyword>
<protein>
    <submittedName>
        <fullName evidence="3">FAD-dependent oxidoreductase</fullName>
    </submittedName>
</protein>
<dbReference type="InterPro" id="IPR006076">
    <property type="entry name" value="FAD-dep_OxRdtase"/>
</dbReference>
<evidence type="ECO:0000313" key="3">
    <source>
        <dbReference type="EMBL" id="WLR44232.1"/>
    </source>
</evidence>
<feature type="domain" description="FAD dependent oxidoreductase" evidence="2">
    <location>
        <begin position="29"/>
        <end position="256"/>
    </location>
</feature>
<dbReference type="SUPFAM" id="SSF54373">
    <property type="entry name" value="FAD-linked reductases, C-terminal domain"/>
    <property type="match status" value="1"/>
</dbReference>
<accession>A0ABY9JXX7</accession>
<evidence type="ECO:0000313" key="4">
    <source>
        <dbReference type="Proteomes" id="UP001197974"/>
    </source>
</evidence>
<dbReference type="Gene3D" id="3.50.50.60">
    <property type="entry name" value="FAD/NAD(P)-binding domain"/>
    <property type="match status" value="1"/>
</dbReference>
<evidence type="ECO:0000259" key="2">
    <source>
        <dbReference type="Pfam" id="PF01266"/>
    </source>
</evidence>
<dbReference type="SUPFAM" id="SSF51905">
    <property type="entry name" value="FAD/NAD(P)-binding domain"/>
    <property type="match status" value="1"/>
</dbReference>
<dbReference type="PANTHER" id="PTHR13847:SF289">
    <property type="entry name" value="GLYCINE OXIDASE"/>
    <property type="match status" value="1"/>
</dbReference>
<gene>
    <name evidence="3" type="ORF">LC087_01690</name>
</gene>
<dbReference type="PANTHER" id="PTHR13847">
    <property type="entry name" value="SARCOSINE DEHYDROGENASE-RELATED"/>
    <property type="match status" value="1"/>
</dbReference>